<evidence type="ECO:0000313" key="1">
    <source>
        <dbReference type="EMBL" id="VDK79408.1"/>
    </source>
</evidence>
<proteinExistence type="predicted"/>
<organism evidence="1 2">
    <name type="scientific">Dibothriocephalus latus</name>
    <name type="common">Fish tapeworm</name>
    <name type="synonym">Diphyllobothrium latum</name>
    <dbReference type="NCBI Taxonomy" id="60516"/>
    <lineage>
        <taxon>Eukaryota</taxon>
        <taxon>Metazoa</taxon>
        <taxon>Spiralia</taxon>
        <taxon>Lophotrochozoa</taxon>
        <taxon>Platyhelminthes</taxon>
        <taxon>Cestoda</taxon>
        <taxon>Eucestoda</taxon>
        <taxon>Diphyllobothriidea</taxon>
        <taxon>Diphyllobothriidae</taxon>
        <taxon>Dibothriocephalus</taxon>
    </lineage>
</organism>
<name>A0A3P6UJL5_DIBLA</name>
<keyword evidence="2" id="KW-1185">Reference proteome</keyword>
<dbReference type="AlphaFoldDB" id="A0A3P6UJL5"/>
<accession>A0A3P6UJL5</accession>
<dbReference type="Proteomes" id="UP000281553">
    <property type="component" value="Unassembled WGS sequence"/>
</dbReference>
<dbReference type="EMBL" id="UYRU01042987">
    <property type="protein sequence ID" value="VDK79408.1"/>
    <property type="molecule type" value="Genomic_DNA"/>
</dbReference>
<evidence type="ECO:0000313" key="2">
    <source>
        <dbReference type="Proteomes" id="UP000281553"/>
    </source>
</evidence>
<gene>
    <name evidence="1" type="ORF">DILT_LOCUS3013</name>
</gene>
<protein>
    <submittedName>
        <fullName evidence="1">Uncharacterized protein</fullName>
    </submittedName>
</protein>
<reference evidence="1 2" key="1">
    <citation type="submission" date="2018-11" db="EMBL/GenBank/DDBJ databases">
        <authorList>
            <consortium name="Pathogen Informatics"/>
        </authorList>
    </citation>
    <scope>NUCLEOTIDE SEQUENCE [LARGE SCALE GENOMIC DNA]</scope>
</reference>
<sequence>MLEQLQLRWSGDLVQMEEQQLPKRLSYSGVIVGARCRGRQKNHYNDILKNRCGRSNCCRQGQNDSSQVMNSPE</sequence>
<dbReference type="OrthoDB" id="6154480at2759"/>